<dbReference type="InterPro" id="IPR002182">
    <property type="entry name" value="NB-ARC"/>
</dbReference>
<feature type="repeat" description="TPR" evidence="1">
    <location>
        <begin position="785"/>
        <end position="818"/>
    </location>
</feature>
<dbReference type="SUPFAM" id="SSF48452">
    <property type="entry name" value="TPR-like"/>
    <property type="match status" value="2"/>
</dbReference>
<dbReference type="PRINTS" id="PR00381">
    <property type="entry name" value="KINESINLIGHT"/>
</dbReference>
<dbReference type="Proteomes" id="UP000076532">
    <property type="component" value="Unassembled WGS sequence"/>
</dbReference>
<dbReference type="InterPro" id="IPR019734">
    <property type="entry name" value="TPR_rpt"/>
</dbReference>
<feature type="domain" description="NB-ARC" evidence="4">
    <location>
        <begin position="126"/>
        <end position="288"/>
    </location>
</feature>
<dbReference type="Pfam" id="PF13424">
    <property type="entry name" value="TPR_12"/>
    <property type="match status" value="2"/>
</dbReference>
<dbReference type="EMBL" id="KV417514">
    <property type="protein sequence ID" value="KZP26500.1"/>
    <property type="molecule type" value="Genomic_DNA"/>
</dbReference>
<evidence type="ECO:0000313" key="6">
    <source>
        <dbReference type="Proteomes" id="UP000076532"/>
    </source>
</evidence>
<feature type="compositionally biased region" description="Basic residues" evidence="2">
    <location>
        <begin position="894"/>
        <end position="904"/>
    </location>
</feature>
<keyword evidence="3" id="KW-1133">Transmembrane helix</keyword>
<feature type="transmembrane region" description="Helical" evidence="3">
    <location>
        <begin position="1081"/>
        <end position="1104"/>
    </location>
</feature>
<keyword evidence="1" id="KW-0802">TPR repeat</keyword>
<dbReference type="STRING" id="436010.A0A166PVT2"/>
<gene>
    <name evidence="5" type="ORF">FIBSPDRAFT_949373</name>
</gene>
<evidence type="ECO:0000256" key="2">
    <source>
        <dbReference type="SAM" id="MobiDB-lite"/>
    </source>
</evidence>
<evidence type="ECO:0000256" key="1">
    <source>
        <dbReference type="PROSITE-ProRule" id="PRU00339"/>
    </source>
</evidence>
<dbReference type="InterPro" id="IPR053137">
    <property type="entry name" value="NLR-like"/>
</dbReference>
<dbReference type="InterPro" id="IPR027417">
    <property type="entry name" value="P-loop_NTPase"/>
</dbReference>
<evidence type="ECO:0000259" key="4">
    <source>
        <dbReference type="Pfam" id="PF00931"/>
    </source>
</evidence>
<evidence type="ECO:0000313" key="5">
    <source>
        <dbReference type="EMBL" id="KZP26500.1"/>
    </source>
</evidence>
<feature type="region of interest" description="Disordered" evidence="2">
    <location>
        <begin position="849"/>
        <end position="953"/>
    </location>
</feature>
<organism evidence="5 6">
    <name type="scientific">Athelia psychrophila</name>
    <dbReference type="NCBI Taxonomy" id="1759441"/>
    <lineage>
        <taxon>Eukaryota</taxon>
        <taxon>Fungi</taxon>
        <taxon>Dikarya</taxon>
        <taxon>Basidiomycota</taxon>
        <taxon>Agaricomycotina</taxon>
        <taxon>Agaricomycetes</taxon>
        <taxon>Agaricomycetidae</taxon>
        <taxon>Atheliales</taxon>
        <taxon>Atheliaceae</taxon>
        <taxon>Athelia</taxon>
    </lineage>
</organism>
<dbReference type="SMART" id="SM00028">
    <property type="entry name" value="TPR"/>
    <property type="match status" value="6"/>
</dbReference>
<name>A0A166PVT2_9AGAM</name>
<feature type="transmembrane region" description="Helical" evidence="3">
    <location>
        <begin position="1185"/>
        <end position="1211"/>
    </location>
</feature>
<dbReference type="Pfam" id="PF00931">
    <property type="entry name" value="NB-ARC"/>
    <property type="match status" value="1"/>
</dbReference>
<feature type="transmembrane region" description="Helical" evidence="3">
    <location>
        <begin position="1049"/>
        <end position="1074"/>
    </location>
</feature>
<feature type="compositionally biased region" description="Basic and acidic residues" evidence="2">
    <location>
        <begin position="913"/>
        <end position="931"/>
    </location>
</feature>
<sequence>MDGGSEAGPSASIAQHTAFMPHASVDQPGTVGTPCGQPTHSLPSITYNTSNISGGTINNVHGDFHSNPVNHYYGLSSVDASFSPASQPPLPLPPFNDAPIDRISSCFTGRESELGFITSSFDTFQSDKPTRFVIYGMPGLGKSQLALQYANLAFTLGVYSHIFCVAASTVEKLSQGLARILGLLNYADRNHADQAVQIAAVRLWFEQSDRHGCRRWLLILDDATVESAQFLREHLPRQNAGGCILVTTRTCNIAESVANVAGQEHLIFELKALSKAQSVDLLLRKAGVRTSAPEELANAERLVSRMGCLPLAVEQAGSYMKRSGLKNALQMQRMYDERGLKDVISWQNNLTTYEQTSILAAFTLQFQKLEEIDPDAHRFLKTLAFFDPENIPLDILSLGARSIRDRLAKDAEHSLDISPACAPKAPVIRRLLEKLEKKQRPAPVLDIPAATPDPTDPLEGVPAELRGLIELICSEERVRAALHHFEDLSIAQPIYTDKPSLHIHDLIQCVLRQSTRVHHEEGYHALAVVLLCHAFMKTDEPDKPQSWAECERFVPHFTALGAQDKAHPASTEKLMDTNPLIARYLFSRGRYKEAETLLNRVLAHRKRLLGLADLRTTNSMQCLAVMRYRLGRYQEAEALFVQALAAEENQLGPDHLATLTTMHKLAVVYKAQGRYDEAEGLYAQALAGREKQLDPDHLTTMSTLRSIADLYVCQGRLDEAESLYGRALAGSEKQLCADHPDVLTTVHNLGRLYKSQGKFDEAESFYTRALAGREKQLGIHHPDVLTTVHNLGRLYKSQGKFDEAESCYTRALAGWEKQLGVDHPDVLTAVHNLGRLYKCQGKFDEAESFSMSDPLLSPPPAPPHTDTTLTPLDTLPTPPDALAADPPPPYPSSRRTRTPRRARTRVLLAGHSTDSEPDAHPRSPTSDREDYTAMGETTPLLSPGGRPRRSSLSRNSILSYASSAAPSLAHTVASLFHPDADDEDEGSQSSADEGDRASNASPALHLHSSRPRRAHAQVQTSTSHEPSESERERRRWRWRRYFRPMARKVYWWALFHLLVLNFPFALAAWIYLFVFTLTGTTLMIVLPLGALLCFLDLLGGRAFARGELALQTTFHRPPPSCPVPYPPRPIFTRPRAHTPADANIESGTGTLGAYEGSFYKNAYAMFADPTSYQALFYFLVIKPPIVLILLLALLVLAPVCIVLVLPAPAFLRAVRRVGAWQAGVAVEGLWCAVR</sequence>
<dbReference type="PANTHER" id="PTHR46082:SF6">
    <property type="entry name" value="AAA+ ATPASE DOMAIN-CONTAINING PROTEIN-RELATED"/>
    <property type="match status" value="1"/>
</dbReference>
<dbReference type="Pfam" id="PF13374">
    <property type="entry name" value="TPR_10"/>
    <property type="match status" value="3"/>
</dbReference>
<dbReference type="PANTHER" id="PTHR46082">
    <property type="entry name" value="ATP/GTP-BINDING PROTEIN-RELATED"/>
    <property type="match status" value="1"/>
</dbReference>
<dbReference type="AlphaFoldDB" id="A0A166PVT2"/>
<dbReference type="SUPFAM" id="SSF52540">
    <property type="entry name" value="P-loop containing nucleoside triphosphate hydrolases"/>
    <property type="match status" value="1"/>
</dbReference>
<protein>
    <submittedName>
        <fullName evidence="5">TPR-like protein</fullName>
    </submittedName>
</protein>
<keyword evidence="3" id="KW-0812">Transmembrane</keyword>
<dbReference type="OrthoDB" id="2153416at2759"/>
<feature type="region of interest" description="Disordered" evidence="2">
    <location>
        <begin position="978"/>
        <end position="1030"/>
    </location>
</feature>
<feature type="compositionally biased region" description="Low complexity" evidence="2">
    <location>
        <begin position="864"/>
        <end position="884"/>
    </location>
</feature>
<keyword evidence="6" id="KW-1185">Reference proteome</keyword>
<dbReference type="Gene3D" id="1.25.40.10">
    <property type="entry name" value="Tetratricopeptide repeat domain"/>
    <property type="match status" value="2"/>
</dbReference>
<dbReference type="GO" id="GO:0043531">
    <property type="term" value="F:ADP binding"/>
    <property type="evidence" value="ECO:0007669"/>
    <property type="project" value="InterPro"/>
</dbReference>
<proteinExistence type="predicted"/>
<reference evidence="5 6" key="1">
    <citation type="journal article" date="2016" name="Mol. Biol. Evol.">
        <title>Comparative Genomics of Early-Diverging Mushroom-Forming Fungi Provides Insights into the Origins of Lignocellulose Decay Capabilities.</title>
        <authorList>
            <person name="Nagy L.G."/>
            <person name="Riley R."/>
            <person name="Tritt A."/>
            <person name="Adam C."/>
            <person name="Daum C."/>
            <person name="Floudas D."/>
            <person name="Sun H."/>
            <person name="Yadav J.S."/>
            <person name="Pangilinan J."/>
            <person name="Larsson K.H."/>
            <person name="Matsuura K."/>
            <person name="Barry K."/>
            <person name="Labutti K."/>
            <person name="Kuo R."/>
            <person name="Ohm R.A."/>
            <person name="Bhattacharya S.S."/>
            <person name="Shirouzu T."/>
            <person name="Yoshinaga Y."/>
            <person name="Martin F.M."/>
            <person name="Grigoriev I.V."/>
            <person name="Hibbett D.S."/>
        </authorList>
    </citation>
    <scope>NUCLEOTIDE SEQUENCE [LARGE SCALE GENOMIC DNA]</scope>
    <source>
        <strain evidence="5 6">CBS 109695</strain>
    </source>
</reference>
<feature type="repeat" description="TPR" evidence="1">
    <location>
        <begin position="743"/>
        <end position="776"/>
    </location>
</feature>
<keyword evidence="3" id="KW-0472">Membrane</keyword>
<dbReference type="InterPro" id="IPR011990">
    <property type="entry name" value="TPR-like_helical_dom_sf"/>
</dbReference>
<accession>A0A166PVT2</accession>
<dbReference type="Gene3D" id="3.40.50.300">
    <property type="entry name" value="P-loop containing nucleotide triphosphate hydrolases"/>
    <property type="match status" value="1"/>
</dbReference>
<evidence type="ECO:0000256" key="3">
    <source>
        <dbReference type="SAM" id="Phobius"/>
    </source>
</evidence>
<dbReference type="PROSITE" id="PS50005">
    <property type="entry name" value="TPR"/>
    <property type="match status" value="2"/>
</dbReference>